<dbReference type="Proteomes" id="UP000727456">
    <property type="component" value="Unassembled WGS sequence"/>
</dbReference>
<gene>
    <name evidence="3" type="ORF">FHS31_000077</name>
</gene>
<dbReference type="InterPro" id="IPR029058">
    <property type="entry name" value="AB_hydrolase_fold"/>
</dbReference>
<protein>
    <submittedName>
        <fullName evidence="3">Sigma-B regulation protein RsbQ</fullName>
    </submittedName>
</protein>
<name>A0ABX0TQS8_9SPHN</name>
<sequence length="244" mass="26300">MVFAHGFGCDQNMWRLVAPAFEDAFKTIMFDHVGAGSSDLSAYDPDKYGRLQGYADDLIAIGRELGLRDAVFVGHSVSAMIGVLASLSDPSMFSDLILVGPSPRYINDGAYIGGFDASDIDELLEALSDNHLGWSAMMAPIIMGNPDRPELGGELINSFCRTDPVIAKDFARVTFTSDNRADLARVTARTLILQCRDDAIAPETVGEYVRNNIPGSELIILDATGHCPNLSAPKDVIAAIRAFV</sequence>
<dbReference type="Gene3D" id="3.40.50.1820">
    <property type="entry name" value="alpha/beta hydrolase"/>
    <property type="match status" value="1"/>
</dbReference>
<dbReference type="Pfam" id="PF12697">
    <property type="entry name" value="Abhydrolase_6"/>
    <property type="match status" value="1"/>
</dbReference>
<evidence type="ECO:0000259" key="2">
    <source>
        <dbReference type="Pfam" id="PF12697"/>
    </source>
</evidence>
<dbReference type="RefSeq" id="WP_167070963.1">
    <property type="nucleotide sequence ID" value="NZ_JAAOZC010000001.1"/>
</dbReference>
<evidence type="ECO:0000256" key="1">
    <source>
        <dbReference type="ARBA" id="ARBA00008645"/>
    </source>
</evidence>
<evidence type="ECO:0000313" key="4">
    <source>
        <dbReference type="Proteomes" id="UP000727456"/>
    </source>
</evidence>
<reference evidence="3 4" key="1">
    <citation type="submission" date="2020-03" db="EMBL/GenBank/DDBJ databases">
        <title>Genomic Encyclopedia of Type Strains, Phase III (KMG-III): the genomes of soil and plant-associated and newly described type strains.</title>
        <authorList>
            <person name="Whitman W."/>
        </authorList>
    </citation>
    <scope>NUCLEOTIDE SEQUENCE [LARGE SCALE GENOMIC DNA]</scope>
    <source>
        <strain evidence="3 4">CECT 8804</strain>
    </source>
</reference>
<proteinExistence type="inferred from homology"/>
<dbReference type="EMBL" id="JAAOZC010000001">
    <property type="protein sequence ID" value="NIJ06495.1"/>
    <property type="molecule type" value="Genomic_DNA"/>
</dbReference>
<comment type="caution">
    <text evidence="3">The sequence shown here is derived from an EMBL/GenBank/DDBJ whole genome shotgun (WGS) entry which is preliminary data.</text>
</comment>
<accession>A0ABX0TQS8</accession>
<evidence type="ECO:0000313" key="3">
    <source>
        <dbReference type="EMBL" id="NIJ06495.1"/>
    </source>
</evidence>
<dbReference type="SUPFAM" id="SSF53474">
    <property type="entry name" value="alpha/beta-Hydrolases"/>
    <property type="match status" value="1"/>
</dbReference>
<dbReference type="PANTHER" id="PTHR43039">
    <property type="entry name" value="ESTERASE-RELATED"/>
    <property type="match status" value="1"/>
</dbReference>
<organism evidence="3 4">
    <name type="scientific">Sphingomonas vulcanisoli</name>
    <dbReference type="NCBI Taxonomy" id="1658060"/>
    <lineage>
        <taxon>Bacteria</taxon>
        <taxon>Pseudomonadati</taxon>
        <taxon>Pseudomonadota</taxon>
        <taxon>Alphaproteobacteria</taxon>
        <taxon>Sphingomonadales</taxon>
        <taxon>Sphingomonadaceae</taxon>
        <taxon>Sphingomonas</taxon>
    </lineage>
</organism>
<dbReference type="InterPro" id="IPR000073">
    <property type="entry name" value="AB_hydrolase_1"/>
</dbReference>
<comment type="similarity">
    <text evidence="1">Belongs to the AB hydrolase superfamily.</text>
</comment>
<keyword evidence="4" id="KW-1185">Reference proteome</keyword>
<feature type="domain" description="AB hydrolase-1" evidence="2">
    <location>
        <begin position="1"/>
        <end position="238"/>
    </location>
</feature>